<sequence>MKINCYPLKMDYEEAMELAQKKGSIFGKMMLMNKQVSEVKLLYVEYKIINYEMIHEPNIISKIMKKKTDMKKQNVRVLGNGTTGGASLITSMPEIETIDVKRDMVQHAEYGDDRMINRGRSLIRKVVRRRSGGFPSINVVNTRKVYRPFYIAYYGDLKENTKVQYIPIPADGCKNQRSM</sequence>
<dbReference type="EMBL" id="FQZL01000005">
    <property type="protein sequence ID" value="SHI48623.1"/>
    <property type="molecule type" value="Genomic_DNA"/>
</dbReference>
<dbReference type="RefSeq" id="WP_073046282.1">
    <property type="nucleotide sequence ID" value="NZ_FQZL01000005.1"/>
</dbReference>
<organism evidence="1 2">
    <name type="scientific">Dethiosulfatibacter aminovorans DSM 17477</name>
    <dbReference type="NCBI Taxonomy" id="1121476"/>
    <lineage>
        <taxon>Bacteria</taxon>
        <taxon>Bacillati</taxon>
        <taxon>Bacillota</taxon>
        <taxon>Tissierellia</taxon>
        <taxon>Dethiosulfatibacter</taxon>
    </lineage>
</organism>
<accession>A0A1M6BJG4</accession>
<name>A0A1M6BJG4_9FIRM</name>
<evidence type="ECO:0000313" key="1">
    <source>
        <dbReference type="EMBL" id="SHI48623.1"/>
    </source>
</evidence>
<keyword evidence="2" id="KW-1185">Reference proteome</keyword>
<dbReference type="Proteomes" id="UP000184052">
    <property type="component" value="Unassembled WGS sequence"/>
</dbReference>
<gene>
    <name evidence="1" type="ORF">SAMN02745751_00371</name>
</gene>
<dbReference type="STRING" id="1121476.SAMN02745751_00371"/>
<proteinExistence type="predicted"/>
<evidence type="ECO:0000313" key="2">
    <source>
        <dbReference type="Proteomes" id="UP000184052"/>
    </source>
</evidence>
<reference evidence="1 2" key="1">
    <citation type="submission" date="2016-11" db="EMBL/GenBank/DDBJ databases">
        <authorList>
            <person name="Jaros S."/>
            <person name="Januszkiewicz K."/>
            <person name="Wedrychowicz H."/>
        </authorList>
    </citation>
    <scope>NUCLEOTIDE SEQUENCE [LARGE SCALE GENOMIC DNA]</scope>
    <source>
        <strain evidence="1 2">DSM 17477</strain>
    </source>
</reference>
<protein>
    <submittedName>
        <fullName evidence="1">Uncharacterized protein</fullName>
    </submittedName>
</protein>
<dbReference type="OrthoDB" id="3667at2"/>
<dbReference type="AlphaFoldDB" id="A0A1M6BJG4"/>